<protein>
    <recommendedName>
        <fullName evidence="2">F-box domain-containing protein</fullName>
    </recommendedName>
</protein>
<evidence type="ECO:0000259" key="2">
    <source>
        <dbReference type="SMART" id="SM00256"/>
    </source>
</evidence>
<feature type="domain" description="F-box" evidence="2">
    <location>
        <begin position="11"/>
        <end position="51"/>
    </location>
</feature>
<dbReference type="OrthoDB" id="3140657at2759"/>
<dbReference type="PANTHER" id="PTHR42057:SF2">
    <property type="entry name" value="F-BOX DOMAIN PROTEIN (AFU_ORTHOLOGUE AFUA_4G00200)-RELATED"/>
    <property type="match status" value="1"/>
</dbReference>
<feature type="region of interest" description="Disordered" evidence="1">
    <location>
        <begin position="343"/>
        <end position="364"/>
    </location>
</feature>
<dbReference type="SUPFAM" id="SSF52047">
    <property type="entry name" value="RNI-like"/>
    <property type="match status" value="1"/>
</dbReference>
<dbReference type="AlphaFoldDB" id="A0A8H4NUX0"/>
<evidence type="ECO:0000313" key="3">
    <source>
        <dbReference type="EMBL" id="KAF4445321.1"/>
    </source>
</evidence>
<organism evidence="3 4">
    <name type="scientific">Fusarium acutatum</name>
    <dbReference type="NCBI Taxonomy" id="78861"/>
    <lineage>
        <taxon>Eukaryota</taxon>
        <taxon>Fungi</taxon>
        <taxon>Dikarya</taxon>
        <taxon>Ascomycota</taxon>
        <taxon>Pezizomycotina</taxon>
        <taxon>Sordariomycetes</taxon>
        <taxon>Hypocreomycetidae</taxon>
        <taxon>Hypocreales</taxon>
        <taxon>Nectriaceae</taxon>
        <taxon>Fusarium</taxon>
        <taxon>Fusarium fujikuroi species complex</taxon>
    </lineage>
</organism>
<dbReference type="PANTHER" id="PTHR42057">
    <property type="entry name" value="F-BOX DOMAIN PROTEIN (AFU_ORTHOLOGUE AFUA_4G00200)"/>
    <property type="match status" value="1"/>
</dbReference>
<accession>A0A8H4NUX0</accession>
<keyword evidence="4" id="KW-1185">Reference proteome</keyword>
<proteinExistence type="predicted"/>
<sequence length="529" mass="61792">METTPESNLPLPLEIVTLICSNLPKPDLLRLRLATHQLYDAATPLPFRAFHLRVYGTVTNFTSIATSPHLQTHVKEITIDTNIGLYEYTSYDTYELSSDFFNALPYIRYFSNLTSLHLKFSEYCGDDNREWQPARVEEGWPFRYRILDTVSHCIVGLWSRAKQVEIDETANLRYFEPRYRDDDQEFVAGCAEHLQELTISNLADYHDPNLTSSNAWQQLLRLSHLQDLKLLVTTEYHSLKNQNYFPPERHEFFQKLPSTWLSPSLGDHLRTLSLYYTEYWGWFPRMNLYEIGTLPQLKVLALGKFVFMDERQTDWIATTRESNESGGLEELYLDDCPILFKGRQRSPPTSDGHPDQHADLANNHAPSVTKEYDIRWHHVLETWRERMKGLKKFIMGHGDWKNQWPSNEALREHECVANLSSDELRQMVSENVHRNFSKPAGVEFRVTRDPVLTQRYLHGAGLLQRRKTRMQYISYKVVTSHPWENPNRTRGMGQPDDGWAPEKETVGMDDAIYELLMATIRDRISGDEK</sequence>
<reference evidence="3 4" key="1">
    <citation type="submission" date="2020-01" db="EMBL/GenBank/DDBJ databases">
        <title>Identification and distribution of gene clusters putatively required for synthesis of sphingolipid metabolism inhibitors in phylogenetically diverse species of the filamentous fungus Fusarium.</title>
        <authorList>
            <person name="Kim H.-S."/>
            <person name="Busman M."/>
            <person name="Brown D.W."/>
            <person name="Divon H."/>
            <person name="Uhlig S."/>
            <person name="Proctor R.H."/>
        </authorList>
    </citation>
    <scope>NUCLEOTIDE SEQUENCE [LARGE SCALE GENOMIC DNA]</scope>
    <source>
        <strain evidence="3 4">NRRL 13308</strain>
    </source>
</reference>
<comment type="caution">
    <text evidence="3">The sequence shown here is derived from an EMBL/GenBank/DDBJ whole genome shotgun (WGS) entry which is preliminary data.</text>
</comment>
<gene>
    <name evidence="3" type="ORF">FACUT_17</name>
</gene>
<dbReference type="EMBL" id="JAADJF010000002">
    <property type="protein sequence ID" value="KAF4445321.1"/>
    <property type="molecule type" value="Genomic_DNA"/>
</dbReference>
<dbReference type="InterPro" id="IPR001810">
    <property type="entry name" value="F-box_dom"/>
</dbReference>
<dbReference type="Proteomes" id="UP000536711">
    <property type="component" value="Unassembled WGS sequence"/>
</dbReference>
<name>A0A8H4NUX0_9HYPO</name>
<evidence type="ECO:0000256" key="1">
    <source>
        <dbReference type="SAM" id="MobiDB-lite"/>
    </source>
</evidence>
<dbReference type="CDD" id="cd09917">
    <property type="entry name" value="F-box_SF"/>
    <property type="match status" value="1"/>
</dbReference>
<evidence type="ECO:0000313" key="4">
    <source>
        <dbReference type="Proteomes" id="UP000536711"/>
    </source>
</evidence>
<dbReference type="SMART" id="SM00256">
    <property type="entry name" value="FBOX"/>
    <property type="match status" value="1"/>
</dbReference>